<reference evidence="3 4" key="1">
    <citation type="journal article" date="2023" name="Life. Sci Alliance">
        <title>Evolutionary insights into 3D genome organization and epigenetic landscape of Vigna mungo.</title>
        <authorList>
            <person name="Junaid A."/>
            <person name="Singh B."/>
            <person name="Bhatia S."/>
        </authorList>
    </citation>
    <scope>NUCLEOTIDE SEQUENCE [LARGE SCALE GENOMIC DNA]</scope>
    <source>
        <strain evidence="3">Urdbean</strain>
    </source>
</reference>
<name>A0AAQ3RGQ1_VIGMU</name>
<evidence type="ECO:0000313" key="3">
    <source>
        <dbReference type="EMBL" id="WVY94758.1"/>
    </source>
</evidence>
<dbReference type="AlphaFoldDB" id="A0AAQ3RGQ1"/>
<evidence type="ECO:0000256" key="1">
    <source>
        <dbReference type="ARBA" id="ARBA00022857"/>
    </source>
</evidence>
<evidence type="ECO:0000313" key="4">
    <source>
        <dbReference type="Proteomes" id="UP001374535"/>
    </source>
</evidence>
<dbReference type="Gene3D" id="3.40.50.720">
    <property type="entry name" value="NAD(P)-binding Rossmann-like Domain"/>
    <property type="match status" value="1"/>
</dbReference>
<dbReference type="EMBL" id="CP144691">
    <property type="protein sequence ID" value="WVY94758.1"/>
    <property type="molecule type" value="Genomic_DNA"/>
</dbReference>
<dbReference type="Proteomes" id="UP001374535">
    <property type="component" value="Chromosome 10"/>
</dbReference>
<proteinExistence type="predicted"/>
<organism evidence="3 4">
    <name type="scientific">Vigna mungo</name>
    <name type="common">Black gram</name>
    <name type="synonym">Phaseolus mungo</name>
    <dbReference type="NCBI Taxonomy" id="3915"/>
    <lineage>
        <taxon>Eukaryota</taxon>
        <taxon>Viridiplantae</taxon>
        <taxon>Streptophyta</taxon>
        <taxon>Embryophyta</taxon>
        <taxon>Tracheophyta</taxon>
        <taxon>Spermatophyta</taxon>
        <taxon>Magnoliopsida</taxon>
        <taxon>eudicotyledons</taxon>
        <taxon>Gunneridae</taxon>
        <taxon>Pentapetalae</taxon>
        <taxon>rosids</taxon>
        <taxon>fabids</taxon>
        <taxon>Fabales</taxon>
        <taxon>Fabaceae</taxon>
        <taxon>Papilionoideae</taxon>
        <taxon>50 kb inversion clade</taxon>
        <taxon>NPAAA clade</taxon>
        <taxon>indigoferoid/millettioid clade</taxon>
        <taxon>Phaseoleae</taxon>
        <taxon>Vigna</taxon>
    </lineage>
</organism>
<keyword evidence="2" id="KW-0560">Oxidoreductase</keyword>
<evidence type="ECO:0000256" key="2">
    <source>
        <dbReference type="ARBA" id="ARBA00023002"/>
    </source>
</evidence>
<dbReference type="PANTHER" id="PTHR10366:SF696">
    <property type="entry name" value="OS07G0601900 PROTEIN"/>
    <property type="match status" value="1"/>
</dbReference>
<keyword evidence="4" id="KW-1185">Reference proteome</keyword>
<sequence length="131" mass="14617">MEDYTYSKTLSEKHMLSYGNDENGRRKLEVISLPCGLVGGDTLVSSTLGSRVVCIAQIVQNEIAYTALKYLEGLLGKIPLAHIDDVCEAHIFCMVSTSINGRFLCASSYISLQEMANYYARCYPEFNVKQE</sequence>
<dbReference type="InterPro" id="IPR036291">
    <property type="entry name" value="NAD(P)-bd_dom_sf"/>
</dbReference>
<dbReference type="GO" id="GO:0016616">
    <property type="term" value="F:oxidoreductase activity, acting on the CH-OH group of donors, NAD or NADP as acceptor"/>
    <property type="evidence" value="ECO:0007669"/>
    <property type="project" value="TreeGrafter"/>
</dbReference>
<dbReference type="InterPro" id="IPR050425">
    <property type="entry name" value="NAD(P)_dehydrat-like"/>
</dbReference>
<accession>A0AAQ3RGQ1</accession>
<dbReference type="PANTHER" id="PTHR10366">
    <property type="entry name" value="NAD DEPENDENT EPIMERASE/DEHYDRATASE"/>
    <property type="match status" value="1"/>
</dbReference>
<dbReference type="SUPFAM" id="SSF51735">
    <property type="entry name" value="NAD(P)-binding Rossmann-fold domains"/>
    <property type="match status" value="1"/>
</dbReference>
<protein>
    <submittedName>
        <fullName evidence="3">Uncharacterized protein</fullName>
    </submittedName>
</protein>
<keyword evidence="1" id="KW-0521">NADP</keyword>
<gene>
    <name evidence="3" type="ORF">V8G54_033846</name>
</gene>